<name>A0AA36HXS8_9DINO</name>
<accession>A0AA36HXS8</accession>
<keyword evidence="3" id="KW-1185">Reference proteome</keyword>
<evidence type="ECO:0000256" key="1">
    <source>
        <dbReference type="SAM" id="MobiDB-lite"/>
    </source>
</evidence>
<reference evidence="2" key="1">
    <citation type="submission" date="2023-08" db="EMBL/GenBank/DDBJ databases">
        <authorList>
            <person name="Chen Y."/>
            <person name="Shah S."/>
            <person name="Dougan E. K."/>
            <person name="Thang M."/>
            <person name="Chan C."/>
        </authorList>
    </citation>
    <scope>NUCLEOTIDE SEQUENCE</scope>
</reference>
<proteinExistence type="predicted"/>
<evidence type="ECO:0000313" key="3">
    <source>
        <dbReference type="Proteomes" id="UP001178507"/>
    </source>
</evidence>
<evidence type="ECO:0000313" key="2">
    <source>
        <dbReference type="EMBL" id="CAJ1377336.1"/>
    </source>
</evidence>
<comment type="caution">
    <text evidence="2">The sequence shown here is derived from an EMBL/GenBank/DDBJ whole genome shotgun (WGS) entry which is preliminary data.</text>
</comment>
<protein>
    <submittedName>
        <fullName evidence="2">Uncharacterized protein</fullName>
    </submittedName>
</protein>
<dbReference type="Proteomes" id="UP001178507">
    <property type="component" value="Unassembled WGS sequence"/>
</dbReference>
<dbReference type="AlphaFoldDB" id="A0AA36HXS8"/>
<feature type="region of interest" description="Disordered" evidence="1">
    <location>
        <begin position="1"/>
        <end position="20"/>
    </location>
</feature>
<gene>
    <name evidence="2" type="ORF">EVOR1521_LOCUS6166</name>
</gene>
<sequence>MTAGDEDSVNEDEEEEEEEVWACLGPADLEADLAAAEPQAAELRRSLEVDIDFFTARHAADRKMASGLQRLCAEAELLQFNLASMVAKVAHGPLAPGPASWGPGSDVFGPEAQVPLPSLSLAVPGGSGLAEYLERLAALPRCVAVARDLHFAASKLDVRQDEKDINRDRLEVNGVEVFGAQGGYQAAVAAVVGALRAGDAAAGLPAWGEEATCAAQLLLSNLNRTTSGFVAFEEILKLLDSPEVVISPESAKARPLEAALTGGVALARAHTRYAVHRAEGGRLAAFDVFVCFRVASTALRQLAAGAELQVPARVLIYRSEADP</sequence>
<dbReference type="EMBL" id="CAUJNA010000456">
    <property type="protein sequence ID" value="CAJ1377336.1"/>
    <property type="molecule type" value="Genomic_DNA"/>
</dbReference>
<organism evidence="2 3">
    <name type="scientific">Effrenium voratum</name>
    <dbReference type="NCBI Taxonomy" id="2562239"/>
    <lineage>
        <taxon>Eukaryota</taxon>
        <taxon>Sar</taxon>
        <taxon>Alveolata</taxon>
        <taxon>Dinophyceae</taxon>
        <taxon>Suessiales</taxon>
        <taxon>Symbiodiniaceae</taxon>
        <taxon>Effrenium</taxon>
    </lineage>
</organism>